<protein>
    <submittedName>
        <fullName evidence="3">Uncharacterized protein</fullName>
    </submittedName>
</protein>
<evidence type="ECO:0000256" key="1">
    <source>
        <dbReference type="SAM" id="MobiDB-lite"/>
    </source>
</evidence>
<keyword evidence="2" id="KW-0732">Signal</keyword>
<name>A0A9P0AK99_BEMTA</name>
<feature type="region of interest" description="Disordered" evidence="1">
    <location>
        <begin position="79"/>
        <end position="138"/>
    </location>
</feature>
<organism evidence="3 4">
    <name type="scientific">Bemisia tabaci</name>
    <name type="common">Sweetpotato whitefly</name>
    <name type="synonym">Aleurodes tabaci</name>
    <dbReference type="NCBI Taxonomy" id="7038"/>
    <lineage>
        <taxon>Eukaryota</taxon>
        <taxon>Metazoa</taxon>
        <taxon>Ecdysozoa</taxon>
        <taxon>Arthropoda</taxon>
        <taxon>Hexapoda</taxon>
        <taxon>Insecta</taxon>
        <taxon>Pterygota</taxon>
        <taxon>Neoptera</taxon>
        <taxon>Paraneoptera</taxon>
        <taxon>Hemiptera</taxon>
        <taxon>Sternorrhyncha</taxon>
        <taxon>Aleyrodoidea</taxon>
        <taxon>Aleyrodidae</taxon>
        <taxon>Aleyrodinae</taxon>
        <taxon>Bemisia</taxon>
    </lineage>
</organism>
<proteinExistence type="predicted"/>
<evidence type="ECO:0000313" key="3">
    <source>
        <dbReference type="EMBL" id="CAH0392298.1"/>
    </source>
</evidence>
<dbReference type="EMBL" id="OU963867">
    <property type="protein sequence ID" value="CAH0392298.1"/>
    <property type="molecule type" value="Genomic_DNA"/>
</dbReference>
<accession>A0A9P0AK99</accession>
<feature type="chain" id="PRO_5040287512" evidence="2">
    <location>
        <begin position="39"/>
        <end position="456"/>
    </location>
</feature>
<dbReference type="Proteomes" id="UP001152759">
    <property type="component" value="Chromosome 6"/>
</dbReference>
<evidence type="ECO:0000313" key="4">
    <source>
        <dbReference type="Proteomes" id="UP001152759"/>
    </source>
</evidence>
<dbReference type="AlphaFoldDB" id="A0A9P0AK99"/>
<keyword evidence="4" id="KW-1185">Reference proteome</keyword>
<gene>
    <name evidence="3" type="ORF">BEMITA_LOCUS10830</name>
</gene>
<dbReference type="KEGG" id="btab:109036464"/>
<reference evidence="3" key="1">
    <citation type="submission" date="2021-12" db="EMBL/GenBank/DDBJ databases">
        <authorList>
            <person name="King R."/>
        </authorList>
    </citation>
    <scope>NUCLEOTIDE SEQUENCE</scope>
</reference>
<feature type="compositionally biased region" description="Acidic residues" evidence="1">
    <location>
        <begin position="109"/>
        <end position="136"/>
    </location>
</feature>
<sequence>MTASSKKTKRKAEPLFLHFHTLVLTLLLTAAILDAAKASPYVSIRSVLDNEVEDESPQVRLRSTFSSELELSEPIATEAPQTYLEDSNPTGELYLLSDTTSEPTVTEEPISDLDEPTSEPTSDLDETTSEPTEIDEPLAVSTRPSGLFNFDEESSKSTDPISAAEDLLYDDPYMRHVAGPLKDDDLEYSLDFYADKMAMKEFDFNPVDIARKLTAAAKAHGTQPDQFLEEIQDLIALQNRSSTEVIGLTNEKEVSQLHSVLMRSSLLQRVTDGWKYALKRLEEKYNVSAPESAGPESITATRLALMFPQYVNFGQKPFTEPSWTNVLSSGQYDFSIPEFFKRPEFSGFIPRDTNSITGHARRAIIGTHLYALHKDNLNDGVPLRTKCVMLKRRIDKSLLSKERRIRFLKNNGIFDINGYMVHSIVNTFTFLPENFTQKIIWDLFGESKPMSPTLEE</sequence>
<feature type="signal peptide" evidence="2">
    <location>
        <begin position="1"/>
        <end position="38"/>
    </location>
</feature>
<evidence type="ECO:0000256" key="2">
    <source>
        <dbReference type="SAM" id="SignalP"/>
    </source>
</evidence>